<accession>A0A3E4LZT8</accession>
<evidence type="ECO:0000313" key="4">
    <source>
        <dbReference type="Proteomes" id="UP000260793"/>
    </source>
</evidence>
<protein>
    <submittedName>
        <fullName evidence="3">DUF2953 domain-containing protein</fullName>
    </submittedName>
</protein>
<dbReference type="Proteomes" id="UP000260793">
    <property type="component" value="Unassembled WGS sequence"/>
</dbReference>
<dbReference type="AlphaFoldDB" id="A0A3E4LZT8"/>
<comment type="caution">
    <text evidence="3">The sequence shown here is derived from an EMBL/GenBank/DDBJ whole genome shotgun (WGS) entry which is preliminary data.</text>
</comment>
<organism evidence="3 4">
    <name type="scientific">[Ruminococcus] lactaris</name>
    <dbReference type="NCBI Taxonomy" id="46228"/>
    <lineage>
        <taxon>Bacteria</taxon>
        <taxon>Bacillati</taxon>
        <taxon>Bacillota</taxon>
        <taxon>Clostridia</taxon>
        <taxon>Lachnospirales</taxon>
        <taxon>Lachnospiraceae</taxon>
        <taxon>Mediterraneibacter</taxon>
    </lineage>
</organism>
<keyword evidence="2" id="KW-0812">Transmembrane</keyword>
<dbReference type="Pfam" id="PF11167">
    <property type="entry name" value="DUF2953"/>
    <property type="match status" value="1"/>
</dbReference>
<feature type="transmembrane region" description="Helical" evidence="2">
    <location>
        <begin position="7"/>
        <end position="32"/>
    </location>
</feature>
<evidence type="ECO:0000313" key="3">
    <source>
        <dbReference type="EMBL" id="RGK42755.1"/>
    </source>
</evidence>
<keyword evidence="2" id="KW-1133">Transmembrane helix</keyword>
<keyword evidence="2" id="KW-0472">Membrane</keyword>
<gene>
    <name evidence="3" type="ORF">DXD17_01370</name>
</gene>
<name>A0A3E4LZT8_9FIRM</name>
<feature type="compositionally biased region" description="Polar residues" evidence="1">
    <location>
        <begin position="149"/>
        <end position="160"/>
    </location>
</feature>
<evidence type="ECO:0000256" key="2">
    <source>
        <dbReference type="SAM" id="Phobius"/>
    </source>
</evidence>
<dbReference type="InterPro" id="IPR021338">
    <property type="entry name" value="DUF2953"/>
</dbReference>
<feature type="region of interest" description="Disordered" evidence="1">
    <location>
        <begin position="91"/>
        <end position="164"/>
    </location>
</feature>
<reference evidence="3 4" key="1">
    <citation type="submission" date="2018-08" db="EMBL/GenBank/DDBJ databases">
        <title>A genome reference for cultivated species of the human gut microbiota.</title>
        <authorList>
            <person name="Zou Y."/>
            <person name="Xue W."/>
            <person name="Luo G."/>
        </authorList>
    </citation>
    <scope>NUCLEOTIDE SEQUENCE [LARGE SCALE GENOMIC DNA]</scope>
    <source>
        <strain evidence="3 4">TF11-7</strain>
    </source>
</reference>
<evidence type="ECO:0000256" key="1">
    <source>
        <dbReference type="SAM" id="MobiDB-lite"/>
    </source>
</evidence>
<sequence length="317" mass="36582">MIHIFLLILKILGMILLGILALLLLVILLVLFNPFSYRAEGTSDGSVDSAQAKAVFHWLFHLISGTVSYKESRFHWHIRLAWKHFGNDIPAPTSSHQEEESSENTVPSSLHHKEDSTDDIIPDTFHQERKSRDTIVPDAPHQTEKKRISSSPYQQQTQADSESKSRIERWWEKVRTIAEKIKCTFARFCDKIRALRKKKEKLTAFLTCEPHKKCFSKVICEGKKFLFRIRPKKFLLKIHFGFEDPSVTGYVLAGLSMVYPLIGEHTDITPDFENQVLQGKLSARGKLRIIHLAVLILKLLADKNVRITYQHFKKIKL</sequence>
<dbReference type="RefSeq" id="WP_117687582.1">
    <property type="nucleotide sequence ID" value="NZ_JBGLCB010000003.1"/>
</dbReference>
<dbReference type="EMBL" id="QSQN01000002">
    <property type="protein sequence ID" value="RGK42755.1"/>
    <property type="molecule type" value="Genomic_DNA"/>
</dbReference>
<proteinExistence type="predicted"/>
<feature type="compositionally biased region" description="Basic and acidic residues" evidence="1">
    <location>
        <begin position="125"/>
        <end position="147"/>
    </location>
</feature>